<dbReference type="GO" id="GO:0016787">
    <property type="term" value="F:hydrolase activity"/>
    <property type="evidence" value="ECO:0007669"/>
    <property type="project" value="UniProtKB-KW"/>
</dbReference>
<dbReference type="Gene3D" id="3.40.50.1010">
    <property type="entry name" value="5'-nuclease"/>
    <property type="match status" value="1"/>
</dbReference>
<dbReference type="RefSeq" id="WP_166532576.1">
    <property type="nucleotide sequence ID" value="NZ_VNHW01000004.1"/>
</dbReference>
<comment type="caution">
    <text evidence="7">The sequence shown here is derived from an EMBL/GenBank/DDBJ whole genome shotgun (WGS) entry which is preliminary data.</text>
</comment>
<feature type="domain" description="PIN" evidence="6">
    <location>
        <begin position="2"/>
        <end position="131"/>
    </location>
</feature>
<keyword evidence="4" id="KW-0460">Magnesium</keyword>
<proteinExistence type="predicted"/>
<dbReference type="GO" id="GO:0004518">
    <property type="term" value="F:nuclease activity"/>
    <property type="evidence" value="ECO:0007669"/>
    <property type="project" value="UniProtKB-KW"/>
</dbReference>
<evidence type="ECO:0000256" key="1">
    <source>
        <dbReference type="ARBA" id="ARBA00022722"/>
    </source>
</evidence>
<dbReference type="EMBL" id="VNHW01000004">
    <property type="protein sequence ID" value="TYP88443.1"/>
    <property type="molecule type" value="Genomic_DNA"/>
</dbReference>
<dbReference type="InterPro" id="IPR002716">
    <property type="entry name" value="PIN_dom"/>
</dbReference>
<evidence type="ECO:0000313" key="7">
    <source>
        <dbReference type="EMBL" id="TYP88443.1"/>
    </source>
</evidence>
<evidence type="ECO:0000256" key="4">
    <source>
        <dbReference type="ARBA" id="ARBA00022842"/>
    </source>
</evidence>
<keyword evidence="3" id="KW-0378">Hydrolase</keyword>
<keyword evidence="2" id="KW-0479">Metal-binding</keyword>
<dbReference type="SUPFAM" id="SSF88723">
    <property type="entry name" value="PIN domain-like"/>
    <property type="match status" value="1"/>
</dbReference>
<evidence type="ECO:0000313" key="8">
    <source>
        <dbReference type="Proteomes" id="UP000322499"/>
    </source>
</evidence>
<dbReference type="Proteomes" id="UP000322499">
    <property type="component" value="Unassembled WGS sequence"/>
</dbReference>
<organism evidence="7 8">
    <name type="scientific">Blastococcus xanthinilyticus</name>
    <dbReference type="NCBI Taxonomy" id="1564164"/>
    <lineage>
        <taxon>Bacteria</taxon>
        <taxon>Bacillati</taxon>
        <taxon>Actinomycetota</taxon>
        <taxon>Actinomycetes</taxon>
        <taxon>Geodermatophilales</taxon>
        <taxon>Geodermatophilaceae</taxon>
        <taxon>Blastococcus</taxon>
    </lineage>
</organism>
<feature type="region of interest" description="Disordered" evidence="5">
    <location>
        <begin position="150"/>
        <end position="171"/>
    </location>
</feature>
<keyword evidence="1" id="KW-0540">Nuclease</keyword>
<reference evidence="7 8" key="1">
    <citation type="submission" date="2019-07" db="EMBL/GenBank/DDBJ databases">
        <title>Genomic Encyclopedia of Archaeal and Bacterial Type Strains, Phase II (KMG-II): from individual species to whole genera.</title>
        <authorList>
            <person name="Goeker M."/>
        </authorList>
    </citation>
    <scope>NUCLEOTIDE SEQUENCE [LARGE SCALE GENOMIC DNA]</scope>
    <source>
        <strain evidence="7 8">DSM 46842</strain>
    </source>
</reference>
<keyword evidence="8" id="KW-1185">Reference proteome</keyword>
<name>A0A5S5CXJ7_9ACTN</name>
<dbReference type="InterPro" id="IPR029060">
    <property type="entry name" value="PIN-like_dom_sf"/>
</dbReference>
<accession>A0A5S5CXJ7</accession>
<evidence type="ECO:0000259" key="6">
    <source>
        <dbReference type="Pfam" id="PF01850"/>
    </source>
</evidence>
<dbReference type="Pfam" id="PF01850">
    <property type="entry name" value="PIN"/>
    <property type="match status" value="1"/>
</dbReference>
<evidence type="ECO:0000256" key="3">
    <source>
        <dbReference type="ARBA" id="ARBA00022801"/>
    </source>
</evidence>
<dbReference type="GO" id="GO:0046872">
    <property type="term" value="F:metal ion binding"/>
    <property type="evidence" value="ECO:0007669"/>
    <property type="project" value="UniProtKB-KW"/>
</dbReference>
<evidence type="ECO:0000256" key="5">
    <source>
        <dbReference type="SAM" id="MobiDB-lite"/>
    </source>
</evidence>
<gene>
    <name evidence="7" type="ORF">BD833_104147</name>
</gene>
<protein>
    <submittedName>
        <fullName evidence="7">Putative nucleic acid-binding protein</fullName>
    </submittedName>
</protein>
<evidence type="ECO:0000256" key="2">
    <source>
        <dbReference type="ARBA" id="ARBA00022723"/>
    </source>
</evidence>
<dbReference type="AlphaFoldDB" id="A0A5S5CXJ7"/>
<sequence>MDTSVFLSVFARETDPAGRLEPSLWVLEAAQAGQHELVIAASVIAEIGGAPVMRPPAKADAARRAASIARFEQWVTDNRFLVVDVDQRLATQAARLGQQHQLSGGDACVLAAGLATRCSTLYTWDKDLLKLNVLGALHCQRPQMLTAVQGELFSPRETSEGAPRPDGSEGQ</sequence>